<gene>
    <name evidence="6" type="primary">rsmG</name>
    <name evidence="7" type="ORF">WQQ_21850</name>
</gene>
<evidence type="ECO:0000256" key="1">
    <source>
        <dbReference type="ARBA" id="ARBA00022490"/>
    </source>
</evidence>
<dbReference type="AlphaFoldDB" id="I8TED7"/>
<dbReference type="InterPro" id="IPR029063">
    <property type="entry name" value="SAM-dependent_MTases_sf"/>
</dbReference>
<dbReference type="EC" id="2.1.1.170" evidence="6"/>
<keyword evidence="5 6" id="KW-0949">S-adenosyl-L-methionine</keyword>
<evidence type="ECO:0000256" key="6">
    <source>
        <dbReference type="HAMAP-Rule" id="MF_00074"/>
    </source>
</evidence>
<dbReference type="Pfam" id="PF02527">
    <property type="entry name" value="GidB"/>
    <property type="match status" value="1"/>
</dbReference>
<dbReference type="EMBL" id="AKGD01000001">
    <property type="protein sequence ID" value="EIT72048.1"/>
    <property type="molecule type" value="Genomic_DNA"/>
</dbReference>
<feature type="binding site" evidence="6">
    <location>
        <position position="148"/>
    </location>
    <ligand>
        <name>S-adenosyl-L-methionine</name>
        <dbReference type="ChEBI" id="CHEBI:59789"/>
    </ligand>
</feature>
<keyword evidence="2 6" id="KW-0698">rRNA processing</keyword>
<keyword evidence="8" id="KW-1185">Reference proteome</keyword>
<dbReference type="CDD" id="cd02440">
    <property type="entry name" value="AdoMet_MTases"/>
    <property type="match status" value="1"/>
</dbReference>
<accession>I8TED7</accession>
<dbReference type="SUPFAM" id="SSF53335">
    <property type="entry name" value="S-adenosyl-L-methionine-dependent methyltransferases"/>
    <property type="match status" value="1"/>
</dbReference>
<evidence type="ECO:0000313" key="8">
    <source>
        <dbReference type="Proteomes" id="UP000003704"/>
    </source>
</evidence>
<dbReference type="PIRSF" id="PIRSF003078">
    <property type="entry name" value="GidB"/>
    <property type="match status" value="1"/>
</dbReference>
<comment type="function">
    <text evidence="6">Specifically methylates the N7 position of guanine in position 527 of 16S rRNA.</text>
</comment>
<dbReference type="NCBIfam" id="TIGR00138">
    <property type="entry name" value="rsmG_gidB"/>
    <property type="match status" value="1"/>
</dbReference>
<feature type="binding site" evidence="6">
    <location>
        <position position="82"/>
    </location>
    <ligand>
        <name>S-adenosyl-L-methionine</name>
        <dbReference type="ChEBI" id="CHEBI:59789"/>
    </ligand>
</feature>
<feature type="binding site" evidence="6">
    <location>
        <begin position="133"/>
        <end position="134"/>
    </location>
    <ligand>
        <name>S-adenosyl-L-methionine</name>
        <dbReference type="ChEBI" id="CHEBI:59789"/>
    </ligand>
</feature>
<dbReference type="PANTHER" id="PTHR31760">
    <property type="entry name" value="S-ADENOSYL-L-METHIONINE-DEPENDENT METHYLTRANSFERASES SUPERFAMILY PROTEIN"/>
    <property type="match status" value="1"/>
</dbReference>
<keyword evidence="4 6" id="KW-0808">Transferase</keyword>
<comment type="caution">
    <text evidence="6">Lacks conserved residue(s) required for the propagation of feature annotation.</text>
</comment>
<proteinExistence type="inferred from homology"/>
<keyword evidence="3 6" id="KW-0489">Methyltransferase</keyword>
<dbReference type="InterPro" id="IPR003682">
    <property type="entry name" value="rRNA_ssu_MeTfrase_G"/>
</dbReference>
<dbReference type="HAMAP" id="MF_00074">
    <property type="entry name" value="16SrRNA_methyltr_G"/>
    <property type="match status" value="1"/>
</dbReference>
<comment type="caution">
    <text evidence="7">The sequence shown here is derived from an EMBL/GenBank/DDBJ whole genome shotgun (WGS) entry which is preliminary data.</text>
</comment>
<organism evidence="7 8">
    <name type="scientific">Hydrocarboniphaga effusa AP103</name>
    <dbReference type="NCBI Taxonomy" id="1172194"/>
    <lineage>
        <taxon>Bacteria</taxon>
        <taxon>Pseudomonadati</taxon>
        <taxon>Pseudomonadota</taxon>
        <taxon>Gammaproteobacteria</taxon>
        <taxon>Nevskiales</taxon>
        <taxon>Nevskiaceae</taxon>
        <taxon>Hydrocarboniphaga</taxon>
    </lineage>
</organism>
<comment type="catalytic activity">
    <reaction evidence="6">
        <text>guanosine(527) in 16S rRNA + S-adenosyl-L-methionine = N(7)-methylguanosine(527) in 16S rRNA + S-adenosyl-L-homocysteine</text>
        <dbReference type="Rhea" id="RHEA:42732"/>
        <dbReference type="Rhea" id="RHEA-COMP:10209"/>
        <dbReference type="Rhea" id="RHEA-COMP:10210"/>
        <dbReference type="ChEBI" id="CHEBI:57856"/>
        <dbReference type="ChEBI" id="CHEBI:59789"/>
        <dbReference type="ChEBI" id="CHEBI:74269"/>
        <dbReference type="ChEBI" id="CHEBI:74480"/>
        <dbReference type="EC" id="2.1.1.170"/>
    </reaction>
</comment>
<dbReference type="PANTHER" id="PTHR31760:SF0">
    <property type="entry name" value="S-ADENOSYL-L-METHIONINE-DEPENDENT METHYLTRANSFERASES SUPERFAMILY PROTEIN"/>
    <property type="match status" value="1"/>
</dbReference>
<evidence type="ECO:0000256" key="3">
    <source>
        <dbReference type="ARBA" id="ARBA00022603"/>
    </source>
</evidence>
<dbReference type="Proteomes" id="UP000003704">
    <property type="component" value="Unassembled WGS sequence"/>
</dbReference>
<dbReference type="PATRIC" id="fig|1172194.4.peg.2110"/>
<protein>
    <recommendedName>
        <fullName evidence="6">Ribosomal RNA small subunit methyltransferase G</fullName>
        <ecNumber evidence="6">2.1.1.170</ecNumber>
    </recommendedName>
    <alternativeName>
        <fullName evidence="6">16S rRNA 7-methylguanosine methyltransferase</fullName>
        <shortName evidence="6">16S rRNA m7G methyltransferase</shortName>
    </alternativeName>
</protein>
<evidence type="ECO:0000256" key="4">
    <source>
        <dbReference type="ARBA" id="ARBA00022679"/>
    </source>
</evidence>
<dbReference type="STRING" id="1172194.WQQ_21850"/>
<dbReference type="GO" id="GO:0070043">
    <property type="term" value="F:rRNA (guanine-N7-)-methyltransferase activity"/>
    <property type="evidence" value="ECO:0007669"/>
    <property type="project" value="UniProtKB-UniRule"/>
</dbReference>
<keyword evidence="1 6" id="KW-0963">Cytoplasm</keyword>
<comment type="subcellular location">
    <subcellularLocation>
        <location evidence="6">Cytoplasm</location>
    </subcellularLocation>
</comment>
<sequence length="214" mass="23085">MALSPHISRLERRLRDGIEALALDLPEAAVPQLLAYLAELEQWNAAYNLTAIRDPQQMVTRHLLDSLAVLPYIQGDRIIDVGAGAGLPGLVLAIARPGLQVTTLDSNGKKTRFMRHAVRSLGLANASVAEARAEAFEPDEPFDQVLSRAFASLADFVTGTRELLAPGGQWVAMKGKLESAELSALPPGCRIDATHRLRVPGLSEDRHAVILTAT</sequence>
<evidence type="ECO:0000313" key="7">
    <source>
        <dbReference type="EMBL" id="EIT72048.1"/>
    </source>
</evidence>
<comment type="similarity">
    <text evidence="6">Belongs to the methyltransferase superfamily. RNA methyltransferase RsmG family.</text>
</comment>
<dbReference type="RefSeq" id="WP_007185128.1">
    <property type="nucleotide sequence ID" value="NZ_AKGD01000001.1"/>
</dbReference>
<dbReference type="Gene3D" id="3.40.50.150">
    <property type="entry name" value="Vaccinia Virus protein VP39"/>
    <property type="match status" value="1"/>
</dbReference>
<dbReference type="GO" id="GO:0005829">
    <property type="term" value="C:cytosol"/>
    <property type="evidence" value="ECO:0007669"/>
    <property type="project" value="TreeGrafter"/>
</dbReference>
<evidence type="ECO:0000256" key="5">
    <source>
        <dbReference type="ARBA" id="ARBA00022691"/>
    </source>
</evidence>
<feature type="binding site" evidence="6">
    <location>
        <position position="87"/>
    </location>
    <ligand>
        <name>S-adenosyl-L-methionine</name>
        <dbReference type="ChEBI" id="CHEBI:59789"/>
    </ligand>
</feature>
<name>I8TED7_9GAMM</name>
<reference evidence="7 8" key="1">
    <citation type="journal article" date="2012" name="J. Bacteriol.">
        <title>Genome Sequence of n-Alkane-Degrading Hydrocarboniphaga effusa Strain AP103T (ATCC BAA-332T).</title>
        <authorList>
            <person name="Chang H.K."/>
            <person name="Zylstra G.J."/>
            <person name="Chae J.C."/>
        </authorList>
    </citation>
    <scope>NUCLEOTIDE SEQUENCE [LARGE SCALE GENOMIC DNA]</scope>
    <source>
        <strain evidence="7 8">AP103</strain>
    </source>
</reference>
<evidence type="ECO:0000256" key="2">
    <source>
        <dbReference type="ARBA" id="ARBA00022552"/>
    </source>
</evidence>